<dbReference type="Proteomes" id="UP000248856">
    <property type="component" value="Unassembled WGS sequence"/>
</dbReference>
<gene>
    <name evidence="1" type="ORF">AX018_1008116</name>
</gene>
<accession>A0A328ZIH7</accession>
<dbReference type="Pfam" id="PF03887">
    <property type="entry name" value="YfbU"/>
    <property type="match status" value="1"/>
</dbReference>
<proteinExistence type="predicted"/>
<reference evidence="1 2" key="1">
    <citation type="submission" date="2018-06" db="EMBL/GenBank/DDBJ databases">
        <title>Genomic Encyclopedia of Archaeal and Bacterial Type Strains, Phase II (KMG-II): from individual species to whole genera.</title>
        <authorList>
            <person name="Goeker M."/>
        </authorList>
    </citation>
    <scope>NUCLEOTIDE SEQUENCE [LARGE SCALE GENOMIC DNA]</scope>
    <source>
        <strain evidence="1 2">CFPB 3232</strain>
    </source>
</reference>
<organism evidence="1 2">
    <name type="scientific">Paracidovorax anthurii</name>
    <dbReference type="NCBI Taxonomy" id="78229"/>
    <lineage>
        <taxon>Bacteria</taxon>
        <taxon>Pseudomonadati</taxon>
        <taxon>Pseudomonadota</taxon>
        <taxon>Betaproteobacteria</taxon>
        <taxon>Burkholderiales</taxon>
        <taxon>Comamonadaceae</taxon>
        <taxon>Paracidovorax</taxon>
    </lineage>
</organism>
<dbReference type="OrthoDB" id="7595565at2"/>
<evidence type="ECO:0000313" key="2">
    <source>
        <dbReference type="Proteomes" id="UP000248856"/>
    </source>
</evidence>
<dbReference type="SUPFAM" id="SSF116960">
    <property type="entry name" value="YfbU-like"/>
    <property type="match status" value="1"/>
</dbReference>
<dbReference type="EMBL" id="QLTA01000008">
    <property type="protein sequence ID" value="RAR85023.1"/>
    <property type="molecule type" value="Genomic_DNA"/>
</dbReference>
<comment type="caution">
    <text evidence="1">The sequence shown here is derived from an EMBL/GenBank/DDBJ whole genome shotgun (WGS) entry which is preliminary data.</text>
</comment>
<dbReference type="RefSeq" id="WP_111876438.1">
    <property type="nucleotide sequence ID" value="NZ_CBCSGC010000010.1"/>
</dbReference>
<evidence type="ECO:0008006" key="3">
    <source>
        <dbReference type="Google" id="ProtNLM"/>
    </source>
</evidence>
<dbReference type="AlphaFoldDB" id="A0A328ZIH7"/>
<sequence>MKLSSPERLILSMLASLHERLDIESETAKLISEAIHTDNTWALTWALPGIVGERVEEDPKEVTDVVNYLDMWSFVEEGVKALLPEVRTELEATVQRPTSFPGFDGNNEAEHLSIAYFLVGPLKRFQSFAGRDLNSHYPTLHRYAAMYAVFEPMRQHLGLRRPLIREELTRILSV</sequence>
<name>A0A328ZIH7_9BURK</name>
<dbReference type="Gene3D" id="1.10.3190.10">
    <property type="entry name" value="yfbu gene product, domain 2"/>
    <property type="match status" value="1"/>
</dbReference>
<protein>
    <recommendedName>
        <fullName evidence="3">YfbU-like protein</fullName>
    </recommendedName>
</protein>
<dbReference type="InterPro" id="IPR023146">
    <property type="entry name" value="YfbU_alpha-helical_sf"/>
</dbReference>
<evidence type="ECO:0000313" key="1">
    <source>
        <dbReference type="EMBL" id="RAR85023.1"/>
    </source>
</evidence>
<dbReference type="InterPro" id="IPR005587">
    <property type="entry name" value="UPF0304_YfbU"/>
</dbReference>
<keyword evidence="2" id="KW-1185">Reference proteome</keyword>